<evidence type="ECO:0000256" key="2">
    <source>
        <dbReference type="ARBA" id="ARBA00005653"/>
    </source>
</evidence>
<dbReference type="Proteomes" id="UP000008281">
    <property type="component" value="Unassembled WGS sequence"/>
</dbReference>
<keyword evidence="18" id="KW-1185">Reference proteome</keyword>
<dbReference type="GO" id="GO:0036444">
    <property type="term" value="P:calcium import into the mitochondrion"/>
    <property type="evidence" value="ECO:0007669"/>
    <property type="project" value="TreeGrafter"/>
</dbReference>
<dbReference type="InParanoid" id="E3MSF1"/>
<dbReference type="GO" id="GO:1990246">
    <property type="term" value="C:uniplex complex"/>
    <property type="evidence" value="ECO:0007669"/>
    <property type="project" value="TreeGrafter"/>
</dbReference>
<keyword evidence="10 15" id="KW-0406">Ion transport</keyword>
<evidence type="ECO:0000259" key="16">
    <source>
        <dbReference type="Pfam" id="PF04678"/>
    </source>
</evidence>
<comment type="subcellular location">
    <subcellularLocation>
        <location evidence="1 15">Mitochondrion inner membrane</location>
        <topology evidence="1 15">Multi-pass membrane protein</topology>
    </subcellularLocation>
</comment>
<keyword evidence="8 15" id="KW-0106">Calcium</keyword>
<feature type="transmembrane region" description="Helical" evidence="15">
    <location>
        <begin position="214"/>
        <end position="233"/>
    </location>
</feature>
<dbReference type="FunCoup" id="E3MSF1">
    <property type="interactions" value="1404"/>
</dbReference>
<comment type="similarity">
    <text evidence="2 15">Belongs to the MCU (TC 1.A.77) family.</text>
</comment>
<evidence type="ECO:0000256" key="4">
    <source>
        <dbReference type="ARBA" id="ARBA00022568"/>
    </source>
</evidence>
<evidence type="ECO:0000313" key="18">
    <source>
        <dbReference type="Proteomes" id="UP000008281"/>
    </source>
</evidence>
<evidence type="ECO:0000256" key="1">
    <source>
        <dbReference type="ARBA" id="ARBA00004448"/>
    </source>
</evidence>
<reference evidence="17" key="1">
    <citation type="submission" date="2007-07" db="EMBL/GenBank/DDBJ databases">
        <title>PCAP assembly of the Caenorhabditis remanei genome.</title>
        <authorList>
            <consortium name="The Caenorhabditis remanei Sequencing Consortium"/>
            <person name="Wilson R.K."/>
        </authorList>
    </citation>
    <scope>NUCLEOTIDE SEQUENCE [LARGE SCALE GENOMIC DNA]</scope>
    <source>
        <strain evidence="17">PB4641</strain>
    </source>
</reference>
<name>E3MSF1_CAERE</name>
<evidence type="ECO:0000256" key="3">
    <source>
        <dbReference type="ARBA" id="ARBA00022448"/>
    </source>
</evidence>
<evidence type="ECO:0000256" key="5">
    <source>
        <dbReference type="ARBA" id="ARBA00022673"/>
    </source>
</evidence>
<feature type="transmembrane region" description="Helical" evidence="15">
    <location>
        <begin position="245"/>
        <end position="263"/>
    </location>
</feature>
<keyword evidence="9 15" id="KW-1133">Transmembrane helix</keyword>
<organism evidence="18">
    <name type="scientific">Caenorhabditis remanei</name>
    <name type="common">Caenorhabditis vulgaris</name>
    <dbReference type="NCBI Taxonomy" id="31234"/>
    <lineage>
        <taxon>Eukaryota</taxon>
        <taxon>Metazoa</taxon>
        <taxon>Ecdysozoa</taxon>
        <taxon>Nematoda</taxon>
        <taxon>Chromadorea</taxon>
        <taxon>Rhabditida</taxon>
        <taxon>Rhabditina</taxon>
        <taxon>Rhabditomorpha</taxon>
        <taxon>Rhabditoidea</taxon>
        <taxon>Rhabditidae</taxon>
        <taxon>Peloderinae</taxon>
        <taxon>Caenorhabditis</taxon>
    </lineage>
</organism>
<dbReference type="Pfam" id="PF04678">
    <property type="entry name" value="MCU"/>
    <property type="match status" value="1"/>
</dbReference>
<dbReference type="PANTHER" id="PTHR13462:SF10">
    <property type="entry name" value="CALCIUM UNIPORTER PROTEIN, MITOCHONDRIAL"/>
    <property type="match status" value="1"/>
</dbReference>
<dbReference type="EMBL" id="DS268472">
    <property type="protein sequence ID" value="EFP08212.1"/>
    <property type="molecule type" value="Genomic_DNA"/>
</dbReference>
<keyword evidence="3 15" id="KW-0813">Transport</keyword>
<evidence type="ECO:0000256" key="7">
    <source>
        <dbReference type="ARBA" id="ARBA00022792"/>
    </source>
</evidence>
<evidence type="ECO:0000256" key="15">
    <source>
        <dbReference type="RuleBase" id="RU367035"/>
    </source>
</evidence>
<sequence>MRNGRGLVTSFIAAQRLANLRNTLWNRQQLAFSSSVASSSTPPVQEESEQLAIRFEYGLPLLDVPLPSRNEPCQFTMRPLSDSVGSLCNFLRQEDRGIDYVAVYGTNGVKLATCTSIEHLLQFGAFRLRLNDKFYNVSVPKSGTTPYDSDKLRQLDDLRATVASLHAALCVDEYKLSREKKLLLQLENAETLLAPLHEAKQRIEQECEAHTDRVMWGGFAAMGVQTGLFARLTWWEYSWDIMEPVTYFATYSTVCATFGYYLYTKQVRNQRIIQIANKYFQSFEYPSARERVYTKQFYRRAQKQNFDIERYNRLVNEVEDLRNQLKRMRDPLFQHLPVSYLSNLETEK</sequence>
<dbReference type="HOGENOM" id="CLU_056554_0_1_1"/>
<keyword evidence="4 15" id="KW-0109">Calcium transport</keyword>
<evidence type="ECO:0000256" key="13">
    <source>
        <dbReference type="ARBA" id="ARBA00023303"/>
    </source>
</evidence>
<dbReference type="GO" id="GO:0051560">
    <property type="term" value="P:mitochondrial calcium ion homeostasis"/>
    <property type="evidence" value="ECO:0007669"/>
    <property type="project" value="UniProtKB-UniRule"/>
</dbReference>
<dbReference type="PANTHER" id="PTHR13462">
    <property type="entry name" value="CALCIUM UNIPORTER PROTEIN, MITOCHONDRIAL"/>
    <property type="match status" value="1"/>
</dbReference>
<evidence type="ECO:0000313" key="17">
    <source>
        <dbReference type="EMBL" id="EFP08212.1"/>
    </source>
</evidence>
<evidence type="ECO:0000256" key="6">
    <source>
        <dbReference type="ARBA" id="ARBA00022692"/>
    </source>
</evidence>
<comment type="catalytic activity">
    <reaction evidence="14">
        <text>Ca(2+)(in) = Ca(2+)(out)</text>
        <dbReference type="Rhea" id="RHEA:29671"/>
        <dbReference type="ChEBI" id="CHEBI:29108"/>
    </reaction>
</comment>
<keyword evidence="7 15" id="KW-0999">Mitochondrion inner membrane</keyword>
<keyword evidence="5 15" id="KW-0107">Calcium channel</keyword>
<evidence type="ECO:0000256" key="12">
    <source>
        <dbReference type="ARBA" id="ARBA00023136"/>
    </source>
</evidence>
<comment type="function">
    <text evidence="15">Mitochondrial inner membrane calcium uniporter that mediates calcium uptake into mitochondria. Mitochondrial calcium homeostasis plays key roles in cellular physiology and regulates cell bioenergetics, cytoplasmic calcium signals and activation of cell death pathways.</text>
</comment>
<evidence type="ECO:0000256" key="11">
    <source>
        <dbReference type="ARBA" id="ARBA00023128"/>
    </source>
</evidence>
<dbReference type="InterPro" id="IPR039055">
    <property type="entry name" value="MCU_fam"/>
</dbReference>
<keyword evidence="12 15" id="KW-0472">Membrane</keyword>
<evidence type="ECO:0000256" key="9">
    <source>
        <dbReference type="ARBA" id="ARBA00022989"/>
    </source>
</evidence>
<proteinExistence type="inferred from homology"/>
<accession>E3MSF1</accession>
<dbReference type="InterPro" id="IPR006769">
    <property type="entry name" value="MCU_C"/>
</dbReference>
<comment type="domain">
    <text evidence="15">The selectivity filter, in which calcium ions are arranged in single file, is composed of two acidic rings separated by one helical turn along the central axis of the channel pore.</text>
</comment>
<keyword evidence="11 15" id="KW-0496">Mitochondrion</keyword>
<dbReference type="OMA" id="DDIYVEY"/>
<feature type="domain" description="Calcium uniporter protein C-terminal" evidence="16">
    <location>
        <begin position="94"/>
        <end position="314"/>
    </location>
</feature>
<dbReference type="GO" id="GO:0005262">
    <property type="term" value="F:calcium channel activity"/>
    <property type="evidence" value="ECO:0007669"/>
    <property type="project" value="UniProtKB-UniRule"/>
</dbReference>
<keyword evidence="13 15" id="KW-0407">Ion channel</keyword>
<dbReference type="AlphaFoldDB" id="E3MSF1"/>
<protein>
    <recommendedName>
        <fullName evidence="15">Calcium uniporter protein</fullName>
    </recommendedName>
</protein>
<keyword evidence="6 15" id="KW-0812">Transmembrane</keyword>
<dbReference type="OrthoDB" id="278338at2759"/>
<evidence type="ECO:0000256" key="10">
    <source>
        <dbReference type="ARBA" id="ARBA00023065"/>
    </source>
</evidence>
<evidence type="ECO:0000256" key="14">
    <source>
        <dbReference type="ARBA" id="ARBA00036634"/>
    </source>
</evidence>
<gene>
    <name evidence="17" type="ORF">CRE_16868</name>
</gene>
<dbReference type="eggNOG" id="KOG2966">
    <property type="taxonomic scope" value="Eukaryota"/>
</dbReference>
<evidence type="ECO:0000256" key="8">
    <source>
        <dbReference type="ARBA" id="ARBA00022837"/>
    </source>
</evidence>
<dbReference type="STRING" id="31234.E3MSF1"/>
<dbReference type="GO" id="GO:0015292">
    <property type="term" value="F:uniporter activity"/>
    <property type="evidence" value="ECO:0007669"/>
    <property type="project" value="UniProtKB-UniRule"/>
</dbReference>